<evidence type="ECO:0000313" key="6">
    <source>
        <dbReference type="Proteomes" id="UP001081071"/>
    </source>
</evidence>
<evidence type="ECO:0000256" key="1">
    <source>
        <dbReference type="ARBA" id="ARBA00023015"/>
    </source>
</evidence>
<dbReference type="Proteomes" id="UP001081071">
    <property type="component" value="Unassembled WGS sequence"/>
</dbReference>
<dbReference type="Pfam" id="PF14525">
    <property type="entry name" value="AraC_binding_2"/>
    <property type="match status" value="1"/>
</dbReference>
<dbReference type="InterPro" id="IPR009057">
    <property type="entry name" value="Homeodomain-like_sf"/>
</dbReference>
<keyword evidence="3" id="KW-0804">Transcription</keyword>
<comment type="caution">
    <text evidence="5">The sequence shown here is derived from an EMBL/GenBank/DDBJ whole genome shotgun (WGS) entry which is preliminary data.</text>
</comment>
<keyword evidence="6" id="KW-1185">Reference proteome</keyword>
<dbReference type="EMBL" id="JAPWIJ010000002">
    <property type="protein sequence ID" value="MCZ4517961.1"/>
    <property type="molecule type" value="Genomic_DNA"/>
</dbReference>
<accession>A0ABT4MAH6</accession>
<protein>
    <submittedName>
        <fullName evidence="5">Helix-turn-helix domain-containing protein</fullName>
    </submittedName>
</protein>
<dbReference type="InterPro" id="IPR018060">
    <property type="entry name" value="HTH_AraC"/>
</dbReference>
<dbReference type="SUPFAM" id="SSF46689">
    <property type="entry name" value="Homeodomain-like"/>
    <property type="match status" value="1"/>
</dbReference>
<dbReference type="InterPro" id="IPR050204">
    <property type="entry name" value="AraC_XylS_family_regulators"/>
</dbReference>
<dbReference type="RefSeq" id="WP_269602630.1">
    <property type="nucleotide sequence ID" value="NZ_JAPWIJ010000002.1"/>
</dbReference>
<dbReference type="Pfam" id="PF12833">
    <property type="entry name" value="HTH_18"/>
    <property type="match status" value="1"/>
</dbReference>
<dbReference type="PROSITE" id="PS01124">
    <property type="entry name" value="HTH_ARAC_FAMILY_2"/>
    <property type="match status" value="1"/>
</dbReference>
<evidence type="ECO:0000313" key="5">
    <source>
        <dbReference type="EMBL" id="MCZ4517961.1"/>
    </source>
</evidence>
<keyword evidence="1" id="KW-0805">Transcription regulation</keyword>
<organism evidence="5 6">
    <name type="scientific">Rhodococcus ruber</name>
    <dbReference type="NCBI Taxonomy" id="1830"/>
    <lineage>
        <taxon>Bacteria</taxon>
        <taxon>Bacillati</taxon>
        <taxon>Actinomycetota</taxon>
        <taxon>Actinomycetes</taxon>
        <taxon>Mycobacteriales</taxon>
        <taxon>Nocardiaceae</taxon>
        <taxon>Rhodococcus</taxon>
    </lineage>
</organism>
<reference evidence="5" key="1">
    <citation type="submission" date="2022-12" db="EMBL/GenBank/DDBJ databases">
        <authorList>
            <person name="Krivoruchko A.V."/>
            <person name="Elkin A."/>
        </authorList>
    </citation>
    <scope>NUCLEOTIDE SEQUENCE</scope>
    <source>
        <strain evidence="5">IEGM 1391</strain>
    </source>
</reference>
<dbReference type="PANTHER" id="PTHR46796">
    <property type="entry name" value="HTH-TYPE TRANSCRIPTIONAL ACTIVATOR RHAS-RELATED"/>
    <property type="match status" value="1"/>
</dbReference>
<dbReference type="InterPro" id="IPR035418">
    <property type="entry name" value="AraC-bd_2"/>
</dbReference>
<dbReference type="PANTHER" id="PTHR46796:SF6">
    <property type="entry name" value="ARAC SUBFAMILY"/>
    <property type="match status" value="1"/>
</dbReference>
<evidence type="ECO:0000259" key="4">
    <source>
        <dbReference type="PROSITE" id="PS01124"/>
    </source>
</evidence>
<evidence type="ECO:0000256" key="2">
    <source>
        <dbReference type="ARBA" id="ARBA00023125"/>
    </source>
</evidence>
<proteinExistence type="predicted"/>
<gene>
    <name evidence="5" type="ORF">O4220_05480</name>
</gene>
<dbReference type="Gene3D" id="1.10.10.60">
    <property type="entry name" value="Homeodomain-like"/>
    <property type="match status" value="1"/>
</dbReference>
<keyword evidence="2" id="KW-0238">DNA-binding</keyword>
<evidence type="ECO:0000256" key="3">
    <source>
        <dbReference type="ARBA" id="ARBA00023163"/>
    </source>
</evidence>
<sequence length="314" mass="33929">MPAPVEFSTLDLPHEERIERWEGHNADVLIGLRCRMLEVKQLEATGTNLRLGSMDLARVVGTSHVVERDAELIRQHPSDSVMLYFSLVGDAFFYSEDGIRAVGPGQGLLLDADTAFMRGFSHGLEELVVKMPRSLFADVSDAAPLVGPRMFDFSPSGNVYAAALARQVGRATGRDAAPPDERAILELVSVLTTGARANVNSAHRAAARSFIEQRLPDASLSAAQVARAVGISARHLSRVFADDGISVPKYILERRLARAHAQLTAPSDAPVTIADIARSCGFSSATYFSSSFVARFGHRATDVRRDAVIMRSAG</sequence>
<name>A0ABT4MAH6_9NOCA</name>
<dbReference type="SMART" id="SM00342">
    <property type="entry name" value="HTH_ARAC"/>
    <property type="match status" value="1"/>
</dbReference>
<feature type="domain" description="HTH araC/xylS-type" evidence="4">
    <location>
        <begin position="205"/>
        <end position="306"/>
    </location>
</feature>